<feature type="compositionally biased region" description="Low complexity" evidence="1">
    <location>
        <begin position="70"/>
        <end position="79"/>
    </location>
</feature>
<sequence length="229" mass="24082">MTNTRSPHDDDSPLPAVLASGLRALRDDLAPDRDLWPAIAARLEPRVRATGDTAAATAAPGPMRPRTDGAASAPQAPAPGTVAPRRDWRRYLRRRNAGYATAAAVVLAVAIAWQLLPVKTVVDPAADPANVVATSASAAGESPLLRAADALAREYQGAMREVQATTSDAARASEASATAATTPDGLDAELERSAAEVRAALARDPDALHLFHRLQRIYAHRLALSLRQA</sequence>
<feature type="compositionally biased region" description="Low complexity" evidence="1">
    <location>
        <begin position="50"/>
        <end position="61"/>
    </location>
</feature>
<reference evidence="4" key="1">
    <citation type="journal article" date="2019" name="Int. J. Syst. Evol. Microbiol.">
        <title>The Global Catalogue of Microorganisms (GCM) 10K type strain sequencing project: providing services to taxonomists for standard genome sequencing and annotation.</title>
        <authorList>
            <consortium name="The Broad Institute Genomics Platform"/>
            <consortium name="The Broad Institute Genome Sequencing Center for Infectious Disease"/>
            <person name="Wu L."/>
            <person name="Ma J."/>
        </authorList>
    </citation>
    <scope>NUCLEOTIDE SEQUENCE [LARGE SCALE GENOMIC DNA]</scope>
    <source>
        <strain evidence="4">CGMCC 1.8985</strain>
    </source>
</reference>
<feature type="transmembrane region" description="Helical" evidence="2">
    <location>
        <begin position="96"/>
        <end position="116"/>
    </location>
</feature>
<keyword evidence="4" id="KW-1185">Reference proteome</keyword>
<gene>
    <name evidence="3" type="ORF">GCM10011394_16780</name>
</gene>
<proteinExistence type="predicted"/>
<feature type="region of interest" description="Disordered" evidence="1">
    <location>
        <begin position="164"/>
        <end position="188"/>
    </location>
</feature>
<evidence type="ECO:0000313" key="4">
    <source>
        <dbReference type="Proteomes" id="UP000599009"/>
    </source>
</evidence>
<keyword evidence="2" id="KW-0472">Membrane</keyword>
<feature type="region of interest" description="Disordered" evidence="1">
    <location>
        <begin position="49"/>
        <end position="84"/>
    </location>
</feature>
<keyword evidence="2" id="KW-1133">Transmembrane helix</keyword>
<accession>A0ABQ2EEU0</accession>
<dbReference type="EMBL" id="BMME01000001">
    <property type="protein sequence ID" value="GGK08087.1"/>
    <property type="molecule type" value="Genomic_DNA"/>
</dbReference>
<evidence type="ECO:0000256" key="1">
    <source>
        <dbReference type="SAM" id="MobiDB-lite"/>
    </source>
</evidence>
<comment type="caution">
    <text evidence="3">The sequence shown here is derived from an EMBL/GenBank/DDBJ whole genome shotgun (WGS) entry which is preliminary data.</text>
</comment>
<evidence type="ECO:0000313" key="3">
    <source>
        <dbReference type="EMBL" id="GGK08087.1"/>
    </source>
</evidence>
<feature type="compositionally biased region" description="Low complexity" evidence="1">
    <location>
        <begin position="164"/>
        <end position="182"/>
    </location>
</feature>
<organism evidence="3 4">
    <name type="scientific">Luteimonas terricola</name>
    <dbReference type="NCBI Taxonomy" id="645597"/>
    <lineage>
        <taxon>Bacteria</taxon>
        <taxon>Pseudomonadati</taxon>
        <taxon>Pseudomonadota</taxon>
        <taxon>Gammaproteobacteria</taxon>
        <taxon>Lysobacterales</taxon>
        <taxon>Lysobacteraceae</taxon>
        <taxon>Luteimonas</taxon>
    </lineage>
</organism>
<dbReference type="Proteomes" id="UP000599009">
    <property type="component" value="Unassembled WGS sequence"/>
</dbReference>
<protein>
    <submittedName>
        <fullName evidence="3">Uncharacterized protein</fullName>
    </submittedName>
</protein>
<dbReference type="RefSeq" id="WP_132986335.1">
    <property type="nucleotide sequence ID" value="NZ_BMME01000001.1"/>
</dbReference>
<name>A0ABQ2EEU0_9GAMM</name>
<keyword evidence="2" id="KW-0812">Transmembrane</keyword>
<evidence type="ECO:0000256" key="2">
    <source>
        <dbReference type="SAM" id="Phobius"/>
    </source>
</evidence>